<dbReference type="Proteomes" id="UP001222027">
    <property type="component" value="Unassembled WGS sequence"/>
</dbReference>
<proteinExistence type="predicted"/>
<name>A0AAV8PYY9_ENSVE</name>
<organism evidence="2 3">
    <name type="scientific">Ensete ventricosum</name>
    <name type="common">Abyssinian banana</name>
    <name type="synonym">Musa ensete</name>
    <dbReference type="NCBI Taxonomy" id="4639"/>
    <lineage>
        <taxon>Eukaryota</taxon>
        <taxon>Viridiplantae</taxon>
        <taxon>Streptophyta</taxon>
        <taxon>Embryophyta</taxon>
        <taxon>Tracheophyta</taxon>
        <taxon>Spermatophyta</taxon>
        <taxon>Magnoliopsida</taxon>
        <taxon>Liliopsida</taxon>
        <taxon>Zingiberales</taxon>
        <taxon>Musaceae</taxon>
        <taxon>Ensete</taxon>
    </lineage>
</organism>
<comment type="caution">
    <text evidence="2">The sequence shown here is derived from an EMBL/GenBank/DDBJ whole genome shotgun (WGS) entry which is preliminary data.</text>
</comment>
<sequence>MASHESYNGVDRREEKRDSDGGSVATSVVPAQGGPDHRHHGAGRIVLDGVPIGMKLHYADLSDASSLRRWVDALLPDEVYNLAA</sequence>
<accession>A0AAV8PYY9</accession>
<evidence type="ECO:0000313" key="2">
    <source>
        <dbReference type="EMBL" id="KAJ8466102.1"/>
    </source>
</evidence>
<dbReference type="AlphaFoldDB" id="A0AAV8PYY9"/>
<gene>
    <name evidence="2" type="ORF">OPV22_028654</name>
</gene>
<evidence type="ECO:0000313" key="3">
    <source>
        <dbReference type="Proteomes" id="UP001222027"/>
    </source>
</evidence>
<dbReference type="Gene3D" id="3.40.50.720">
    <property type="entry name" value="NAD(P)-binding Rossmann-like Domain"/>
    <property type="match status" value="1"/>
</dbReference>
<feature type="region of interest" description="Disordered" evidence="1">
    <location>
        <begin position="1"/>
        <end position="42"/>
    </location>
</feature>
<feature type="compositionally biased region" description="Basic and acidic residues" evidence="1">
    <location>
        <begin position="10"/>
        <end position="20"/>
    </location>
</feature>
<dbReference type="EMBL" id="JAQQAF010000008">
    <property type="protein sequence ID" value="KAJ8466102.1"/>
    <property type="molecule type" value="Genomic_DNA"/>
</dbReference>
<protein>
    <submittedName>
        <fullName evidence="2">Uncharacterized protein</fullName>
    </submittedName>
</protein>
<evidence type="ECO:0000256" key="1">
    <source>
        <dbReference type="SAM" id="MobiDB-lite"/>
    </source>
</evidence>
<reference evidence="2 3" key="1">
    <citation type="submission" date="2022-12" db="EMBL/GenBank/DDBJ databases">
        <title>Chromosome-scale assembly of the Ensete ventricosum genome.</title>
        <authorList>
            <person name="Dussert Y."/>
            <person name="Stocks J."/>
            <person name="Wendawek A."/>
            <person name="Woldeyes F."/>
            <person name="Nichols R.A."/>
            <person name="Borrell J.S."/>
        </authorList>
    </citation>
    <scope>NUCLEOTIDE SEQUENCE [LARGE SCALE GENOMIC DNA]</scope>
    <source>
        <strain evidence="3">cv. Maze</strain>
        <tissue evidence="2">Seeds</tissue>
    </source>
</reference>
<keyword evidence="3" id="KW-1185">Reference proteome</keyword>